<protein>
    <submittedName>
        <fullName evidence="1">Uncharacterized protein</fullName>
    </submittedName>
</protein>
<dbReference type="EMBL" id="JAOYFB010000001">
    <property type="protein sequence ID" value="KAK4003713.1"/>
    <property type="molecule type" value="Genomic_DNA"/>
</dbReference>
<evidence type="ECO:0000313" key="2">
    <source>
        <dbReference type="Proteomes" id="UP001234178"/>
    </source>
</evidence>
<gene>
    <name evidence="1" type="ORF">OUZ56_005468</name>
</gene>
<proteinExistence type="predicted"/>
<comment type="caution">
    <text evidence="1">The sequence shown here is derived from an EMBL/GenBank/DDBJ whole genome shotgun (WGS) entry which is preliminary data.</text>
</comment>
<dbReference type="Proteomes" id="UP001234178">
    <property type="component" value="Unassembled WGS sequence"/>
</dbReference>
<accession>A0ABQ9YSV4</accession>
<keyword evidence="2" id="KW-1185">Reference proteome</keyword>
<name>A0ABQ9YSV4_9CRUS</name>
<organism evidence="1 2">
    <name type="scientific">Daphnia magna</name>
    <dbReference type="NCBI Taxonomy" id="35525"/>
    <lineage>
        <taxon>Eukaryota</taxon>
        <taxon>Metazoa</taxon>
        <taxon>Ecdysozoa</taxon>
        <taxon>Arthropoda</taxon>
        <taxon>Crustacea</taxon>
        <taxon>Branchiopoda</taxon>
        <taxon>Diplostraca</taxon>
        <taxon>Cladocera</taxon>
        <taxon>Anomopoda</taxon>
        <taxon>Daphniidae</taxon>
        <taxon>Daphnia</taxon>
    </lineage>
</organism>
<evidence type="ECO:0000313" key="1">
    <source>
        <dbReference type="EMBL" id="KAK4003713.1"/>
    </source>
</evidence>
<reference evidence="1 2" key="1">
    <citation type="journal article" date="2023" name="Nucleic Acids Res.">
        <title>The hologenome of Daphnia magna reveals possible DNA methylation and microbiome-mediated evolution of the host genome.</title>
        <authorList>
            <person name="Chaturvedi A."/>
            <person name="Li X."/>
            <person name="Dhandapani V."/>
            <person name="Marshall H."/>
            <person name="Kissane S."/>
            <person name="Cuenca-Cambronero M."/>
            <person name="Asole G."/>
            <person name="Calvet F."/>
            <person name="Ruiz-Romero M."/>
            <person name="Marangio P."/>
            <person name="Guigo R."/>
            <person name="Rago D."/>
            <person name="Mirbahai L."/>
            <person name="Eastwood N."/>
            <person name="Colbourne J.K."/>
            <person name="Zhou J."/>
            <person name="Mallon E."/>
            <person name="Orsini L."/>
        </authorList>
    </citation>
    <scope>NUCLEOTIDE SEQUENCE [LARGE SCALE GENOMIC DNA]</scope>
    <source>
        <strain evidence="1">LRV0_1</strain>
    </source>
</reference>
<sequence>MNFKLSISIFRLKKKDRTHCYREPQGGTESCTKIRTPIEILKATYWQDTSPLSEVVKEGFVNLMEDLLNMEYSIIKTNLIVALEKISNVLTTPDLWSSRLRSFI</sequence>